<dbReference type="GO" id="GO:0003924">
    <property type="term" value="F:GTPase activity"/>
    <property type="evidence" value="ECO:0007669"/>
    <property type="project" value="InterPro"/>
</dbReference>
<feature type="region of interest" description="Disordered" evidence="5">
    <location>
        <begin position="187"/>
        <end position="214"/>
    </location>
</feature>
<dbReference type="SMART" id="SM00176">
    <property type="entry name" value="RAN"/>
    <property type="match status" value="1"/>
</dbReference>
<feature type="compositionally biased region" description="Basic residues" evidence="5">
    <location>
        <begin position="197"/>
        <end position="208"/>
    </location>
</feature>
<dbReference type="PROSITE" id="PS51419">
    <property type="entry name" value="RAB"/>
    <property type="match status" value="1"/>
</dbReference>
<reference evidence="6" key="1">
    <citation type="submission" date="2021-01" db="EMBL/GenBank/DDBJ databases">
        <authorList>
            <person name="Corre E."/>
            <person name="Pelletier E."/>
            <person name="Niang G."/>
            <person name="Scheremetjew M."/>
            <person name="Finn R."/>
            <person name="Kale V."/>
            <person name="Holt S."/>
            <person name="Cochrane G."/>
            <person name="Meng A."/>
            <person name="Brown T."/>
            <person name="Cohen L."/>
        </authorList>
    </citation>
    <scope>NUCLEOTIDE SEQUENCE</scope>
    <source>
        <strain evidence="6">SoJaBio B1-5/56/2</strain>
    </source>
</reference>
<comment type="similarity">
    <text evidence="1">Belongs to the small GTPase superfamily. Rab family.</text>
</comment>
<dbReference type="SMART" id="SM00173">
    <property type="entry name" value="RAS"/>
    <property type="match status" value="1"/>
</dbReference>
<dbReference type="EMBL" id="HBKR01010696">
    <property type="protein sequence ID" value="CAE2295714.1"/>
    <property type="molecule type" value="Transcribed_RNA"/>
</dbReference>
<evidence type="ECO:0000256" key="1">
    <source>
        <dbReference type="ARBA" id="ARBA00006270"/>
    </source>
</evidence>
<evidence type="ECO:0000313" key="6">
    <source>
        <dbReference type="EMBL" id="CAE2295714.1"/>
    </source>
</evidence>
<sequence>MTASDPQDSRDIDPSTVTDTLKLLLIGDSGVGKSCLLYRFTNNKFDTSNLSTIGIDFKVRYLMVDDLPVKLELWDTAGQERFRSITNAYYRGADGIAICFDTSNSDSFTNLPLWIDNISRLSDAEKTNSILIGNKIDLQERRLIAKSDAEALARKFNMQYFETSAKSGLGVENAFTTFVTDIVRSKREKARESGISKKSRRPLKKKSSRASDCC</sequence>
<dbReference type="InterPro" id="IPR001806">
    <property type="entry name" value="Small_GTPase"/>
</dbReference>
<organism evidence="6">
    <name type="scientific">Paramoeba aestuarina</name>
    <dbReference type="NCBI Taxonomy" id="180227"/>
    <lineage>
        <taxon>Eukaryota</taxon>
        <taxon>Amoebozoa</taxon>
        <taxon>Discosea</taxon>
        <taxon>Flabellinia</taxon>
        <taxon>Dactylopodida</taxon>
        <taxon>Paramoebidae</taxon>
        <taxon>Paramoeba</taxon>
    </lineage>
</organism>
<dbReference type="GO" id="GO:0005525">
    <property type="term" value="F:GTP binding"/>
    <property type="evidence" value="ECO:0007669"/>
    <property type="project" value="UniProtKB-KW"/>
</dbReference>
<dbReference type="InterPro" id="IPR005225">
    <property type="entry name" value="Small_GTP-bd"/>
</dbReference>
<accession>A0A7S4KI91</accession>
<dbReference type="SUPFAM" id="SSF52540">
    <property type="entry name" value="P-loop containing nucleoside triphosphate hydrolases"/>
    <property type="match status" value="1"/>
</dbReference>
<gene>
    <name evidence="6" type="ORF">NAES01612_LOCUS7124</name>
</gene>
<dbReference type="PRINTS" id="PR00449">
    <property type="entry name" value="RASTRNSFRMNG"/>
</dbReference>
<proteinExistence type="inferred from homology"/>
<dbReference type="SMART" id="SM00174">
    <property type="entry name" value="RHO"/>
    <property type="match status" value="1"/>
</dbReference>
<dbReference type="CDD" id="cd00154">
    <property type="entry name" value="Rab"/>
    <property type="match status" value="1"/>
</dbReference>
<name>A0A7S4KI91_9EUKA</name>
<dbReference type="Gene3D" id="3.40.50.300">
    <property type="entry name" value="P-loop containing nucleotide triphosphate hydrolases"/>
    <property type="match status" value="1"/>
</dbReference>
<keyword evidence="4" id="KW-0449">Lipoprotein</keyword>
<dbReference type="Pfam" id="PF00071">
    <property type="entry name" value="Ras"/>
    <property type="match status" value="1"/>
</dbReference>
<dbReference type="InterPro" id="IPR050305">
    <property type="entry name" value="Small_GTPase_Rab"/>
</dbReference>
<evidence type="ECO:0000256" key="4">
    <source>
        <dbReference type="ARBA" id="ARBA00023288"/>
    </source>
</evidence>
<dbReference type="NCBIfam" id="TIGR00231">
    <property type="entry name" value="small_GTP"/>
    <property type="match status" value="1"/>
</dbReference>
<evidence type="ECO:0000256" key="3">
    <source>
        <dbReference type="ARBA" id="ARBA00023134"/>
    </source>
</evidence>
<dbReference type="AlphaFoldDB" id="A0A7S4KI91"/>
<dbReference type="InterPro" id="IPR027417">
    <property type="entry name" value="P-loop_NTPase"/>
</dbReference>
<evidence type="ECO:0000256" key="5">
    <source>
        <dbReference type="SAM" id="MobiDB-lite"/>
    </source>
</evidence>
<dbReference type="PROSITE" id="PS51421">
    <property type="entry name" value="RAS"/>
    <property type="match status" value="1"/>
</dbReference>
<keyword evidence="2" id="KW-0547">Nucleotide-binding</keyword>
<dbReference type="PANTHER" id="PTHR47980">
    <property type="entry name" value="LD44762P"/>
    <property type="match status" value="1"/>
</dbReference>
<dbReference type="SMART" id="SM00175">
    <property type="entry name" value="RAB"/>
    <property type="match status" value="1"/>
</dbReference>
<dbReference type="PROSITE" id="PS51420">
    <property type="entry name" value="RHO"/>
    <property type="match status" value="1"/>
</dbReference>
<evidence type="ECO:0000256" key="2">
    <source>
        <dbReference type="ARBA" id="ARBA00022741"/>
    </source>
</evidence>
<keyword evidence="3" id="KW-0342">GTP-binding</keyword>
<dbReference type="FunFam" id="3.40.50.300:FF:001129">
    <property type="entry name" value="ras-related protein Rab-44 isoform X2"/>
    <property type="match status" value="1"/>
</dbReference>
<protein>
    <submittedName>
        <fullName evidence="6">Uncharacterized protein</fullName>
    </submittedName>
</protein>